<organism evidence="2 3">
    <name type="scientific">Roseovarius aestuarii</name>
    <dbReference type="NCBI Taxonomy" id="475083"/>
    <lineage>
        <taxon>Bacteria</taxon>
        <taxon>Pseudomonadati</taxon>
        <taxon>Pseudomonadota</taxon>
        <taxon>Alphaproteobacteria</taxon>
        <taxon>Rhodobacterales</taxon>
        <taxon>Roseobacteraceae</taxon>
        <taxon>Roseovarius</taxon>
    </lineage>
</organism>
<sequence length="384" mass="42031">MPKHLLSATAKSAQATNQLQRRVKSNERTDIAQGLEEPNLANLQMKAEDSSAVRQLKALQRNADASATIQGARNHLISKSTPHPVIQPRWIATKGGFVWNQAITGVRWHANSEGLMWYDVVNEDDIKFADRETVLAEAGRREPRTYWLAHSAAGFDILSNLDATVEKQDSGKDVVSTAKLKKFKSSQFKEIFHLPDGRLLAVFKSGSDADALSEVTMLHRIAEHGFTTASPEIIQVDFGGKRTLGIAMDEVKGVFVDTKVDNTDLVGYLLQQAALGNSPPTSEFGLVNTMRAMMAAEEGKGATPDKAVIAKLLSDLKQILESKEEFIINDLQFIVQPNGAIVIIDPQSAGVPALFGESELGFAKDLYRKLGEARDWLEEHGGGK</sequence>
<feature type="region of interest" description="Disordered" evidence="1">
    <location>
        <begin position="1"/>
        <end position="27"/>
    </location>
</feature>
<protein>
    <submittedName>
        <fullName evidence="2">Uncharacterized protein</fullName>
    </submittedName>
</protein>
<feature type="compositionally biased region" description="Polar residues" evidence="1">
    <location>
        <begin position="9"/>
        <end position="20"/>
    </location>
</feature>
<accession>A0A1X7BXZ3</accession>
<reference evidence="2 3" key="1">
    <citation type="submission" date="2017-03" db="EMBL/GenBank/DDBJ databases">
        <authorList>
            <person name="Afonso C.L."/>
            <person name="Miller P.J."/>
            <person name="Scott M.A."/>
            <person name="Spackman E."/>
            <person name="Goraichik I."/>
            <person name="Dimitrov K.M."/>
            <person name="Suarez D.L."/>
            <person name="Swayne D.E."/>
        </authorList>
    </citation>
    <scope>NUCLEOTIDE SEQUENCE [LARGE SCALE GENOMIC DNA]</scope>
    <source>
        <strain evidence="2 3">CECT 7745</strain>
    </source>
</reference>
<dbReference type="RefSeq" id="WP_085802373.1">
    <property type="nucleotide sequence ID" value="NZ_FWXB01000027.1"/>
</dbReference>
<evidence type="ECO:0000313" key="3">
    <source>
        <dbReference type="Proteomes" id="UP000193224"/>
    </source>
</evidence>
<proteinExistence type="predicted"/>
<evidence type="ECO:0000313" key="2">
    <source>
        <dbReference type="EMBL" id="SMC14481.1"/>
    </source>
</evidence>
<gene>
    <name evidence="2" type="ORF">ROA7745_04348</name>
</gene>
<dbReference type="AlphaFoldDB" id="A0A1X7BXZ3"/>
<dbReference type="Proteomes" id="UP000193224">
    <property type="component" value="Unassembled WGS sequence"/>
</dbReference>
<name>A0A1X7BXZ3_9RHOB</name>
<dbReference type="EMBL" id="FWXB01000027">
    <property type="protein sequence ID" value="SMC14481.1"/>
    <property type="molecule type" value="Genomic_DNA"/>
</dbReference>
<evidence type="ECO:0000256" key="1">
    <source>
        <dbReference type="SAM" id="MobiDB-lite"/>
    </source>
</evidence>
<keyword evidence="3" id="KW-1185">Reference proteome</keyword>